<dbReference type="SUPFAM" id="SSF89260">
    <property type="entry name" value="Collagen-binding domain"/>
    <property type="match status" value="1"/>
</dbReference>
<dbReference type="KEGG" id="psyt:DSAG12_03224"/>
<keyword evidence="1" id="KW-1133">Transmembrane helix</keyword>
<dbReference type="GeneID" id="41331194"/>
<reference evidence="4 5" key="1">
    <citation type="journal article" date="2020" name="Nature">
        <title>Isolation of an archaeon at the prokaryote-eukaryote interface.</title>
        <authorList>
            <person name="Imachi H."/>
            <person name="Nobu M.K."/>
            <person name="Nakahara N."/>
            <person name="Morono Y."/>
            <person name="Ogawara M."/>
            <person name="Takaki Y."/>
            <person name="Takano Y."/>
            <person name="Uematsu K."/>
            <person name="Ikuta T."/>
            <person name="Ito M."/>
            <person name="Matsui Y."/>
            <person name="Miyazaki M."/>
            <person name="Murata K."/>
            <person name="Saito Y."/>
            <person name="Sakai S."/>
            <person name="Song C."/>
            <person name="Tasumi E."/>
            <person name="Yamanaka Y."/>
            <person name="Yamaguchi T."/>
            <person name="Kamagata Y."/>
            <person name="Tamaki H."/>
            <person name="Takai K."/>
        </authorList>
    </citation>
    <scope>NUCLEOTIDE SEQUENCE [LARGE SCALE GENOMIC DNA]</scope>
    <source>
        <strain evidence="4 5">MK-D1</strain>
    </source>
</reference>
<dbReference type="OrthoDB" id="327402at2157"/>
<accession>A0A5B9DF21</accession>
<protein>
    <submittedName>
        <fullName evidence="4">Ig-like domain-containing protein</fullName>
    </submittedName>
</protein>
<dbReference type="Gene3D" id="2.60.40.10">
    <property type="entry name" value="Immunoglobulins"/>
    <property type="match status" value="2"/>
</dbReference>
<dbReference type="Pfam" id="PF04151">
    <property type="entry name" value="PPC"/>
    <property type="match status" value="2"/>
</dbReference>
<dbReference type="GO" id="GO:0004197">
    <property type="term" value="F:cysteine-type endopeptidase activity"/>
    <property type="evidence" value="ECO:0007669"/>
    <property type="project" value="InterPro"/>
</dbReference>
<evidence type="ECO:0000256" key="1">
    <source>
        <dbReference type="SAM" id="Phobius"/>
    </source>
</evidence>
<reference evidence="4 5" key="2">
    <citation type="journal article" date="2024" name="Int. J. Syst. Evol. Microbiol.">
        <title>Promethearchaeum syntrophicum gen. nov., sp. nov., an anaerobic, obligately syntrophic archaeon, the first isolate of the lineage 'Asgard' archaea, and proposal of the new archaeal phylum Promethearchaeota phyl. nov. and kingdom Promethearchaeati regn. nov.</title>
        <authorList>
            <person name="Imachi H."/>
            <person name="Nobu M.K."/>
            <person name="Kato S."/>
            <person name="Takaki Y."/>
            <person name="Miyazaki M."/>
            <person name="Miyata M."/>
            <person name="Ogawara M."/>
            <person name="Saito Y."/>
            <person name="Sakai S."/>
            <person name="Tahara Y.O."/>
            <person name="Takano Y."/>
            <person name="Tasumi E."/>
            <person name="Uematsu K."/>
            <person name="Yoshimura T."/>
            <person name="Itoh T."/>
            <person name="Ohkuma M."/>
            <person name="Takai K."/>
        </authorList>
    </citation>
    <scope>NUCLEOTIDE SEQUENCE [LARGE SCALE GENOMIC DNA]</scope>
    <source>
        <strain evidence="4 5">MK-D1</strain>
    </source>
</reference>
<evidence type="ECO:0000259" key="3">
    <source>
        <dbReference type="Pfam" id="PF04151"/>
    </source>
</evidence>
<proteinExistence type="predicted"/>
<evidence type="ECO:0000313" key="4">
    <source>
        <dbReference type="EMBL" id="QEE17390.1"/>
    </source>
</evidence>
<dbReference type="Gene3D" id="3.40.50.1460">
    <property type="match status" value="1"/>
</dbReference>
<dbReference type="GO" id="GO:0006508">
    <property type="term" value="P:proteolysis"/>
    <property type="evidence" value="ECO:0007669"/>
    <property type="project" value="InterPro"/>
</dbReference>
<feature type="domain" description="Peptidase C-terminal archaeal/bacterial" evidence="3">
    <location>
        <begin position="90"/>
        <end position="156"/>
    </location>
</feature>
<dbReference type="RefSeq" id="WP_147664284.1">
    <property type="nucleotide sequence ID" value="NZ_CP042905.2"/>
</dbReference>
<dbReference type="Pfam" id="PF17957">
    <property type="entry name" value="Big_7"/>
    <property type="match status" value="2"/>
</dbReference>
<dbReference type="InterPro" id="IPR013783">
    <property type="entry name" value="Ig-like_fold"/>
</dbReference>
<feature type="transmembrane region" description="Helical" evidence="1">
    <location>
        <begin position="32"/>
        <end position="49"/>
    </location>
</feature>
<keyword evidence="1" id="KW-0812">Transmembrane</keyword>
<dbReference type="InterPro" id="IPR011600">
    <property type="entry name" value="Pept_C14_caspase"/>
</dbReference>
<evidence type="ECO:0000259" key="2">
    <source>
        <dbReference type="Pfam" id="PF00656"/>
    </source>
</evidence>
<evidence type="ECO:0000313" key="5">
    <source>
        <dbReference type="Proteomes" id="UP000321408"/>
    </source>
</evidence>
<dbReference type="InterPro" id="IPR007280">
    <property type="entry name" value="Peptidase_C_arc/bac"/>
</dbReference>
<dbReference type="AlphaFoldDB" id="A0A5B9DF21"/>
<gene>
    <name evidence="4" type="ORF">DSAG12_03224</name>
</gene>
<dbReference type="EMBL" id="CP042905">
    <property type="protein sequence ID" value="QEE17390.1"/>
    <property type="molecule type" value="Genomic_DNA"/>
</dbReference>
<keyword evidence="5" id="KW-1185">Reference proteome</keyword>
<feature type="domain" description="Peptidase C-terminal archaeal/bacterial" evidence="3">
    <location>
        <begin position="293"/>
        <end position="358"/>
    </location>
</feature>
<feature type="domain" description="Peptidase C14 caspase" evidence="2">
    <location>
        <begin position="480"/>
        <end position="622"/>
    </location>
</feature>
<dbReference type="Pfam" id="PF00656">
    <property type="entry name" value="Peptidase_C14"/>
    <property type="match status" value="1"/>
</dbReference>
<keyword evidence="1" id="KW-0472">Membrane</keyword>
<dbReference type="Proteomes" id="UP000321408">
    <property type="component" value="Chromosome"/>
</dbReference>
<dbReference type="Gene3D" id="2.60.120.380">
    <property type="match status" value="2"/>
</dbReference>
<organism evidence="4 5">
    <name type="scientific">Promethearchaeum syntrophicum</name>
    <dbReference type="NCBI Taxonomy" id="2594042"/>
    <lineage>
        <taxon>Archaea</taxon>
        <taxon>Promethearchaeati</taxon>
        <taxon>Promethearchaeota</taxon>
        <taxon>Promethearchaeia</taxon>
        <taxon>Promethearchaeales</taxon>
        <taxon>Promethearchaeaceae</taxon>
        <taxon>Promethearchaeum</taxon>
    </lineage>
</organism>
<name>A0A5B9DF21_9ARCH</name>
<sequence>MEKPFKILFYYLGLGFFQLLEDDIMKSFSKRFKLFILIMFISTTIVFTAQNQSLAVDSDEIVRKNLNSEMGIRAVQVTDVFNDAVARYEVDYFQIDNVVPGLMEVSVSWGNSYDIDCYICPTPDYTNYLARGYTTNNPETCSYNIQSEGTYYIAVRMYSRWASSTAYTLSVKYYIDDGGSDTVDPTVSITSPNNLDTVSGTISIAVDANDNVGVTKVQCNIDGGAWTDDTTSPYGFSWDSTAVSDGTHTINARAYDAAGNYADDSISVNVNNNPSNPVHVSRDFVGAVAGYEVDYYEVNAEPGLMDVSVSWGNSNDIDCYICQSPDYTSYLARGYTTSNPETCSYTITTAGTYYIAVRMYTSSASSTAYTATVGYYTISGGDYEKPVVSITAPTNGATVQDTISISATATDNVGVVKTQYKIDAGAWTDDLTAPYSWSWDTTTASEGSHSITVRAYDEAGNYEEDSISVTVDNIPSSGGKFALIVGISDYKAISDLSYCDEDATDWFNYLTQVCGYSSENVIVLGDGHTTNYPKYDGYATEYNIKYYLQWLASQEGDVAYITSGHGSGDGSGSSYICAWDCASGESGEDGDLYDTEVAGILDNAVAESVFVFIDHCYSGGFGPELMSMPNSNAVYCTTTCSDSGYGYDYSAQQNGMWTYFFLEYTLINHYGSNPSTFMENAFDYALAAYPQSGADTPEEYDGNTSGLTTL</sequence>